<comment type="catalytic activity">
    <reaction evidence="1 15">
        <text>1-(5-phospho-beta-D-ribosyl)-5'-AMP + H2O = 1-(5-phospho-beta-D-ribosyl)-5-[(5-phospho-beta-D-ribosylamino)methylideneamino]imidazole-4-carboxamide</text>
        <dbReference type="Rhea" id="RHEA:20049"/>
        <dbReference type="ChEBI" id="CHEBI:15377"/>
        <dbReference type="ChEBI" id="CHEBI:58435"/>
        <dbReference type="ChEBI" id="CHEBI:59457"/>
        <dbReference type="EC" id="3.5.4.19"/>
    </reaction>
</comment>
<dbReference type="PANTHER" id="PTHR42945:SF9">
    <property type="entry name" value="HISTIDINE BIOSYNTHESIS BIFUNCTIONAL PROTEIN HISIE"/>
    <property type="match status" value="1"/>
</dbReference>
<dbReference type="Pfam" id="PF01503">
    <property type="entry name" value="PRA-PH"/>
    <property type="match status" value="1"/>
</dbReference>
<evidence type="ECO:0000256" key="8">
    <source>
        <dbReference type="ARBA" id="ARBA00022490"/>
    </source>
</evidence>
<dbReference type="CDD" id="cd11534">
    <property type="entry name" value="NTP-PPase_HisIE_like"/>
    <property type="match status" value="1"/>
</dbReference>
<keyword evidence="12 15" id="KW-0067">ATP-binding</keyword>
<dbReference type="GO" id="GO:0000105">
    <property type="term" value="P:L-histidine biosynthetic process"/>
    <property type="evidence" value="ECO:0007669"/>
    <property type="project" value="UniProtKB-UniRule"/>
</dbReference>
<comment type="caution">
    <text evidence="18">The sequence shown here is derived from an EMBL/GenBank/DDBJ whole genome shotgun (WGS) entry which is preliminary data.</text>
</comment>
<evidence type="ECO:0000256" key="13">
    <source>
        <dbReference type="ARBA" id="ARBA00023102"/>
    </source>
</evidence>
<dbReference type="Proteomes" id="UP001177258">
    <property type="component" value="Unassembled WGS sequence"/>
</dbReference>
<evidence type="ECO:0000256" key="10">
    <source>
        <dbReference type="ARBA" id="ARBA00022741"/>
    </source>
</evidence>
<dbReference type="GO" id="GO:0005524">
    <property type="term" value="F:ATP binding"/>
    <property type="evidence" value="ECO:0007669"/>
    <property type="project" value="UniProtKB-KW"/>
</dbReference>
<dbReference type="HAMAP" id="MF_01019">
    <property type="entry name" value="HisIE"/>
    <property type="match status" value="1"/>
</dbReference>
<dbReference type="GO" id="GO:0005737">
    <property type="term" value="C:cytoplasm"/>
    <property type="evidence" value="ECO:0007669"/>
    <property type="project" value="UniProtKB-SubCell"/>
</dbReference>
<dbReference type="Gene3D" id="3.10.20.810">
    <property type="entry name" value="Phosphoribosyl-AMP cyclohydrolase"/>
    <property type="match status" value="1"/>
</dbReference>
<feature type="region of interest" description="Phosphoribosyl-AMP cyclohydrolase" evidence="15">
    <location>
        <begin position="1"/>
        <end position="133"/>
    </location>
</feature>
<dbReference type="EMBL" id="JAUPEV010000006">
    <property type="protein sequence ID" value="MDO7253244.1"/>
    <property type="molecule type" value="Genomic_DNA"/>
</dbReference>
<reference evidence="18 20" key="1">
    <citation type="submission" date="2023-07" db="EMBL/GenBank/DDBJ databases">
        <title>Unpublished Manusciprt.</title>
        <authorList>
            <person name="Aydin F."/>
            <person name="Tarhane S."/>
            <person name="Saticioglu I.B."/>
            <person name="Karakaya E."/>
            <person name="Abay S."/>
            <person name="Guran O."/>
            <person name="Bozkurt E."/>
            <person name="Uzum N."/>
            <person name="Olgun K."/>
            <person name="Jablonski D."/>
        </authorList>
    </citation>
    <scope>NUCLEOTIDE SEQUENCE</scope>
    <source>
        <strain evidence="20">faydin-H75</strain>
        <strain evidence="18">Faydin-H76</strain>
    </source>
</reference>
<organism evidence="18 19">
    <name type="scientific">Helicobacter cappadocius</name>
    <dbReference type="NCBI Taxonomy" id="3063998"/>
    <lineage>
        <taxon>Bacteria</taxon>
        <taxon>Pseudomonadati</taxon>
        <taxon>Campylobacterota</taxon>
        <taxon>Epsilonproteobacteria</taxon>
        <taxon>Campylobacterales</taxon>
        <taxon>Helicobacteraceae</taxon>
        <taxon>Helicobacter</taxon>
    </lineage>
</organism>
<keyword evidence="20" id="KW-1185">Reference proteome</keyword>
<keyword evidence="9 15" id="KW-0028">Amino-acid biosynthesis</keyword>
<evidence type="ECO:0000313" key="17">
    <source>
        <dbReference type="EMBL" id="MDO7253244.1"/>
    </source>
</evidence>
<dbReference type="Pfam" id="PF01502">
    <property type="entry name" value="PRA-CH"/>
    <property type="match status" value="1"/>
</dbReference>
<evidence type="ECO:0000256" key="5">
    <source>
        <dbReference type="ARBA" id="ARBA00005204"/>
    </source>
</evidence>
<dbReference type="FunFam" id="3.10.20.810:FF:000001">
    <property type="entry name" value="Histidine biosynthesis bifunctional protein HisIE"/>
    <property type="match status" value="1"/>
</dbReference>
<dbReference type="SUPFAM" id="SSF141734">
    <property type="entry name" value="HisI-like"/>
    <property type="match status" value="1"/>
</dbReference>
<dbReference type="NCBIfam" id="NF000768">
    <property type="entry name" value="PRK00051.1"/>
    <property type="match status" value="1"/>
</dbReference>
<dbReference type="AlphaFoldDB" id="A0AA90T589"/>
<dbReference type="NCBIfam" id="NF002747">
    <property type="entry name" value="PRK02759.1"/>
    <property type="match status" value="1"/>
</dbReference>
<dbReference type="Gene3D" id="1.10.287.1080">
    <property type="entry name" value="MazG-like"/>
    <property type="match status" value="1"/>
</dbReference>
<dbReference type="GO" id="GO:0004635">
    <property type="term" value="F:phosphoribosyl-AMP cyclohydrolase activity"/>
    <property type="evidence" value="ECO:0007669"/>
    <property type="project" value="UniProtKB-UniRule"/>
</dbReference>
<name>A0AA90T589_9HELI</name>
<evidence type="ECO:0000256" key="9">
    <source>
        <dbReference type="ARBA" id="ARBA00022605"/>
    </source>
</evidence>
<evidence type="ECO:0000256" key="6">
    <source>
        <dbReference type="ARBA" id="ARBA00007731"/>
    </source>
</evidence>
<keyword evidence="13 15" id="KW-0368">Histidine biosynthesis</keyword>
<reference evidence="17" key="2">
    <citation type="submission" date="2023-07" db="EMBL/GenBank/DDBJ databases">
        <authorList>
            <person name="Aydin F."/>
            <person name="Tarhane S."/>
            <person name="Saticioglu I.B."/>
            <person name="Karakaya E."/>
            <person name="Abay S."/>
            <person name="Guran O."/>
            <person name="Bozkurt E."/>
            <person name="Uzum N."/>
            <person name="Olgun K."/>
            <person name="Jablonski D."/>
        </authorList>
    </citation>
    <scope>NUCLEOTIDE SEQUENCE</scope>
    <source>
        <strain evidence="17">Faydin-H75</strain>
    </source>
</reference>
<dbReference type="EMBL" id="JAUYZK010000006">
    <property type="protein sequence ID" value="MDP2539168.1"/>
    <property type="molecule type" value="Genomic_DNA"/>
</dbReference>
<gene>
    <name evidence="15 18" type="primary">hisIE</name>
    <name evidence="15" type="synonym">hisI</name>
    <name evidence="17" type="ORF">Q5I04_04890</name>
    <name evidence="18" type="ORF">Q5I06_05205</name>
</gene>
<evidence type="ECO:0000313" key="19">
    <source>
        <dbReference type="Proteomes" id="UP001177258"/>
    </source>
</evidence>
<dbReference type="InterPro" id="IPR008179">
    <property type="entry name" value="HisE"/>
</dbReference>
<reference evidence="17 19" key="3">
    <citation type="journal article" date="2024" name="Syst. Appl. Microbiol.">
        <title>Helicobacter cappadocius sp. nov., from lizards: The first psychrotrophic Helicobacter species.</title>
        <authorList>
            <person name="Aydin F."/>
            <person name="Tarhane S."/>
            <person name="Karakaya E."/>
            <person name="Abay S."/>
            <person name="Kayman T."/>
            <person name="Guran O."/>
            <person name="Bozkurt E."/>
            <person name="Uzum N."/>
            <person name="Avci A."/>
            <person name="Olgun K."/>
            <person name="Jablonski D."/>
            <person name="Guran C."/>
            <person name="Burcin Saticioglu I."/>
        </authorList>
    </citation>
    <scope>NUCLEOTIDE SEQUENCE [LARGE SCALE GENOMIC DNA]</scope>
    <source>
        <strain evidence="17">Faydin-H75</strain>
        <strain evidence="19">faydin-H76</strain>
    </source>
</reference>
<dbReference type="RefSeq" id="WP_305517088.1">
    <property type="nucleotide sequence ID" value="NZ_JAUPEV010000006.1"/>
</dbReference>
<evidence type="ECO:0000256" key="14">
    <source>
        <dbReference type="ARBA" id="ARBA00023268"/>
    </source>
</evidence>
<evidence type="ECO:0000313" key="20">
    <source>
        <dbReference type="Proteomes" id="UP001240777"/>
    </source>
</evidence>
<dbReference type="GO" id="GO:0004636">
    <property type="term" value="F:phosphoribosyl-ATP diphosphatase activity"/>
    <property type="evidence" value="ECO:0007669"/>
    <property type="project" value="UniProtKB-UniRule"/>
</dbReference>
<dbReference type="HAMAP" id="MF_01020">
    <property type="entry name" value="HisE"/>
    <property type="match status" value="1"/>
</dbReference>
<dbReference type="InterPro" id="IPR038019">
    <property type="entry name" value="PRib_AMP_CycHydrolase_sf"/>
</dbReference>
<evidence type="ECO:0000256" key="1">
    <source>
        <dbReference type="ARBA" id="ARBA00000024"/>
    </source>
</evidence>
<dbReference type="PANTHER" id="PTHR42945">
    <property type="entry name" value="HISTIDINE BIOSYNTHESIS BIFUNCTIONAL PROTEIN"/>
    <property type="match status" value="1"/>
</dbReference>
<comment type="pathway">
    <text evidence="4 15">Amino-acid biosynthesis; L-histidine biosynthesis; L-histidine from 5-phospho-alpha-D-ribose 1-diphosphate: step 3/9.</text>
</comment>
<dbReference type="SUPFAM" id="SSF101386">
    <property type="entry name" value="all-alpha NTP pyrophosphatases"/>
    <property type="match status" value="1"/>
</dbReference>
<comment type="similarity">
    <text evidence="6 15">In the C-terminal section; belongs to the PRA-PH family.</text>
</comment>
<keyword evidence="10 15" id="KW-0547">Nucleotide-binding</keyword>
<dbReference type="NCBIfam" id="TIGR03188">
    <property type="entry name" value="histidine_hisI"/>
    <property type="match status" value="1"/>
</dbReference>
<comment type="similarity">
    <text evidence="7 15">In the N-terminal section; belongs to the PRA-CH family.</text>
</comment>
<feature type="region of interest" description="Phosphoribosyl-ATP pyrophosphohydrolase" evidence="15">
    <location>
        <begin position="134"/>
        <end position="234"/>
    </location>
</feature>
<comment type="subcellular location">
    <subcellularLocation>
        <location evidence="3 15">Cytoplasm</location>
    </subcellularLocation>
</comment>
<comment type="catalytic activity">
    <reaction evidence="2 15">
        <text>1-(5-phospho-beta-D-ribosyl)-ATP + H2O = 1-(5-phospho-beta-D-ribosyl)-5'-AMP + diphosphate + H(+)</text>
        <dbReference type="Rhea" id="RHEA:22828"/>
        <dbReference type="ChEBI" id="CHEBI:15377"/>
        <dbReference type="ChEBI" id="CHEBI:15378"/>
        <dbReference type="ChEBI" id="CHEBI:33019"/>
        <dbReference type="ChEBI" id="CHEBI:59457"/>
        <dbReference type="ChEBI" id="CHEBI:73183"/>
        <dbReference type="EC" id="3.6.1.31"/>
    </reaction>
</comment>
<evidence type="ECO:0000256" key="7">
    <source>
        <dbReference type="ARBA" id="ARBA00008299"/>
    </source>
</evidence>
<dbReference type="Proteomes" id="UP001240777">
    <property type="component" value="Unassembled WGS sequence"/>
</dbReference>
<evidence type="ECO:0000256" key="12">
    <source>
        <dbReference type="ARBA" id="ARBA00022840"/>
    </source>
</evidence>
<evidence type="ECO:0000256" key="4">
    <source>
        <dbReference type="ARBA" id="ARBA00005169"/>
    </source>
</evidence>
<dbReference type="EC" id="3.6.1.31" evidence="15"/>
<proteinExistence type="inferred from homology"/>
<sequence length="234" mass="26850">MTQAQIQEITAKLDWGKSPLIPVVVQNFEDNSVLMLGFMNQDALRLSFETGFLHYFSRTKNRIWKKGEQSGHTQKIIEIFLDCDNDTLLAKVIQKGVVCHTGTQSCFFKKIDIQDSSISSIYESQDINEKYNFIDILYHTLQDKKTQSPQTSYTASLYAKGDNEICKKIIEEAGELTFALKDNEKKQIIYECSDLIYHILVALSYKNIDPDLIITELKRRSGMSGIDEKNSRKL</sequence>
<protein>
    <recommendedName>
        <fullName evidence="15">Histidine biosynthesis bifunctional protein HisIE</fullName>
    </recommendedName>
    <domain>
        <recommendedName>
            <fullName evidence="15">Phosphoribosyl-AMP cyclohydrolase</fullName>
            <shortName evidence="15">PRA-CH</shortName>
            <ecNumber evidence="15">3.5.4.19</ecNumber>
        </recommendedName>
    </domain>
    <domain>
        <recommendedName>
            <fullName evidence="15">Phosphoribosyl-ATP pyrophosphatase</fullName>
            <shortName evidence="15">PRA-PH</shortName>
            <ecNumber evidence="15">3.6.1.31</ecNumber>
        </recommendedName>
    </domain>
</protein>
<evidence type="ECO:0000259" key="16">
    <source>
        <dbReference type="Pfam" id="PF01502"/>
    </source>
</evidence>
<dbReference type="EC" id="3.5.4.19" evidence="15"/>
<accession>A0AA90T589</accession>
<evidence type="ECO:0000256" key="3">
    <source>
        <dbReference type="ARBA" id="ARBA00004496"/>
    </source>
</evidence>
<evidence type="ECO:0000256" key="15">
    <source>
        <dbReference type="HAMAP-Rule" id="MF_01019"/>
    </source>
</evidence>
<dbReference type="NCBIfam" id="NF001611">
    <property type="entry name" value="PRK00400.1-3"/>
    <property type="match status" value="1"/>
</dbReference>
<keyword evidence="14 15" id="KW-0511">Multifunctional enzyme</keyword>
<evidence type="ECO:0000313" key="18">
    <source>
        <dbReference type="EMBL" id="MDP2539168.1"/>
    </source>
</evidence>
<comment type="pathway">
    <text evidence="5 15">Amino-acid biosynthesis; L-histidine biosynthesis; L-histidine from 5-phospho-alpha-D-ribose 1-diphosphate: step 2/9.</text>
</comment>
<keyword evidence="8 15" id="KW-0963">Cytoplasm</keyword>
<keyword evidence="11 15" id="KW-0378">Hydrolase</keyword>
<evidence type="ECO:0000256" key="11">
    <source>
        <dbReference type="ARBA" id="ARBA00022801"/>
    </source>
</evidence>
<dbReference type="InterPro" id="IPR021130">
    <property type="entry name" value="PRib-ATP_PPHydrolase-like"/>
</dbReference>
<dbReference type="InterPro" id="IPR002496">
    <property type="entry name" value="PRib_AMP_CycHydrolase_dom"/>
</dbReference>
<dbReference type="InterPro" id="IPR023019">
    <property type="entry name" value="His_synth_HisIE"/>
</dbReference>
<evidence type="ECO:0000256" key="2">
    <source>
        <dbReference type="ARBA" id="ARBA00001460"/>
    </source>
</evidence>
<feature type="domain" description="Phosphoribosyl-AMP cyclohydrolase" evidence="16">
    <location>
        <begin position="35"/>
        <end position="108"/>
    </location>
</feature>